<evidence type="ECO:0000313" key="8">
    <source>
        <dbReference type="EMBL" id="CAL4060370.1"/>
    </source>
</evidence>
<dbReference type="PANTHER" id="PTHR23345">
    <property type="entry name" value="VITELLOGENIN-RELATED"/>
    <property type="match status" value="1"/>
</dbReference>
<evidence type="ECO:0000256" key="2">
    <source>
        <dbReference type="ARBA" id="ARBA00022761"/>
    </source>
</evidence>
<comment type="caution">
    <text evidence="8">The sequence shown here is derived from an EMBL/GenBank/DDBJ whole genome shotgun (WGS) entry which is preliminary data.</text>
</comment>
<dbReference type="InterPro" id="IPR050733">
    <property type="entry name" value="Vitellogenin/Apolipophorin"/>
</dbReference>
<reference evidence="8 9" key="1">
    <citation type="submission" date="2024-05" db="EMBL/GenBank/DDBJ databases">
        <authorList>
            <person name="Wallberg A."/>
        </authorList>
    </citation>
    <scope>NUCLEOTIDE SEQUENCE [LARGE SCALE GENOMIC DNA]</scope>
</reference>
<dbReference type="GO" id="GO:0005319">
    <property type="term" value="F:lipid transporter activity"/>
    <property type="evidence" value="ECO:0007669"/>
    <property type="project" value="InterPro"/>
</dbReference>
<evidence type="ECO:0000256" key="1">
    <source>
        <dbReference type="ARBA" id="ARBA00022729"/>
    </source>
</evidence>
<keyword evidence="2" id="KW-0758">Storage protein</keyword>
<dbReference type="Gene3D" id="1.25.10.20">
    <property type="entry name" value="Vitellinogen, superhelical"/>
    <property type="match status" value="1"/>
</dbReference>
<keyword evidence="3" id="KW-1015">Disulfide bond</keyword>
<dbReference type="SMART" id="SM00638">
    <property type="entry name" value="LPD_N"/>
    <property type="match status" value="1"/>
</dbReference>
<dbReference type="PROSITE" id="PS51233">
    <property type="entry name" value="VWFD"/>
    <property type="match status" value="1"/>
</dbReference>
<dbReference type="PANTHER" id="PTHR23345:SF15">
    <property type="entry name" value="VITELLOGENIN 1-RELATED"/>
    <property type="match status" value="1"/>
</dbReference>
<dbReference type="SUPFAM" id="SSF56968">
    <property type="entry name" value="Lipovitellin-phosvitin complex, beta-sheet shell regions"/>
    <property type="match status" value="1"/>
</dbReference>
<dbReference type="Proteomes" id="UP001497623">
    <property type="component" value="Unassembled WGS sequence"/>
</dbReference>
<protein>
    <submittedName>
        <fullName evidence="8">Uncharacterized protein</fullName>
    </submittedName>
</protein>
<keyword evidence="9" id="KW-1185">Reference proteome</keyword>
<dbReference type="SMART" id="SM00216">
    <property type="entry name" value="VWD"/>
    <property type="match status" value="1"/>
</dbReference>
<evidence type="ECO:0000313" key="9">
    <source>
        <dbReference type="Proteomes" id="UP001497623"/>
    </source>
</evidence>
<dbReference type="Gene3D" id="2.30.230.10">
    <property type="entry name" value="Lipovitellin, beta-sheet shell regions, chain A"/>
    <property type="match status" value="1"/>
</dbReference>
<sequence>MDIKMDYRLLISTLLLGLIDWCVGLQVGLEYEYTYYGHVWMGIPELRQQAAATAIKADVIIQVLGIQNMIAKMSNIMVGDMNDDIGCDAGTQFERLPINNWVPIPNMKELLESPFKFSIDIKNEPITKPHFFMEVSENEPHWVTDLRKGLVTTFRVQPLQSQFKEFKYNVFSYGNVGPIYEESLFGHCLTSFDMHQQMDAHKLAYDMEFADMMKEDVQPFTSDNRTAFSIEDKLWKMTHKPQFDSCKEFVKVRNLALMVECNERPYQCNRDEIGRSSTGFYWFRGNSNGVRLEKAEIMDISILHPYAMSERGRHTEQIRATANKYIQLIAVRVIRQQMTTITGQTISNTQYELVGPKPRSMTGANRQASFSEMMTGITVDPQMVDSIKERMLKNIVLINKWLDDAGPRDVVNVFDQIVEDINFLEQEDLEELHHRLKSDKSQLGIVHWKLWMKMVMNSGAAHAHKFTVPKLLNGEFERDLKLAFYCTLATQHQSIDFFSELLYYCMNEEGNDDVINIICLNELSIAGNICIQPVHQVGLTDPSCGHQHCPTDIIDKVFLPFLDKGIRNESLSHWLRTAYMNTLTNLRSNYKHNILRPYVLGEVTKDIILRMSAIAGHSIYRTPPEVREQTIDMLLATLTDQQEAFAVRLCSFLISTTWLPRPAWYHAMALQTWSEPNRQLAGMMSHAFYLKSITDRRQQWLNSMVRVAKPAPPSASGTSGLRDYYYKIFTTLELSWQNIMNIARNDGIFPRRTTQFYQAMRVSNWFPSTTLNRYVTIDYFHTHDAWAAMRKYFWGTYPKKDKDTDPIVKVVKGVFDQMQDFLGNEPNPYYKYGTWYLYHKWQRSFEFMTPVTLSGDDVVNFPRLVKTLPKKLRIDEGMWSNYGKVALGFPSSIGIPILFIATNPAFTTIRGDYKMNKAINEDAGSRLQWELEATMRMTFQTKVTARAIMPWNNKAIVSGIDTYEKFVFPFKLECMWETVDSNDFAVRTSFKDPRSVITMLEAVNTPFTVRTDVCPSPNLQALRDYKPIHKLRPEYSETVWTIPEVTGLNLKSVQTNYEGPIYDLFPAPHPTKELKYWSWVVYLDPATSDTTSVEIGFSYSRPFETQISKSWGASDDIVDTFVEFGRSEVFVSHPHIFWDTPDTSIYHFNKTSNPDVKFNELWAMAPESVVHAKEFDAQKHKLTAYAFGASSLFKPKGDRPTLGKNYKDTEQLERSNRGKMPVKLEKLQELKNYKKSIPVDPEIIFSRYRPNSYKSKVNINAEELNDVYNKQEARPKLGTTTRSFFKPQKDDAFVSDLGDIPEENSTLAKILLDYDDDESNPSQRRKRRMAPMQDTWPFHEYSELSTLLTSVIFYGSRKRHFELDLTWEAGGKNAMYGSKVTATLTAVMGQLEPYILCMNVQSQWPWLFPITTIEEFVKMSKEGKSHTFNIWLYTGQDCAIPDADPKATIKGELALTAQGLNYIDIGIQKWLRESMCPHNPDTSAYFLKHRFYDSAKIELNWRGDFDPWFKNWTYYGMDTMTGFHSPNVYRNYLARNSANKATLVGRRRVTHSVWRYDHDRNNWDIEVKLPNMDATVLDIELHFMMEDMIAPYPLWAFNNDEYNKGGDVGICRMMKNQIRSLDGTFIWAGPINCWTVLSKDCTLVQEWMILVRDNGDEMVVKVLWPDFGMIVEFTKDVISINNRIVNVDDQEFGYGYKIWRRYNGLHFWFADGHYLRVLSDRIEFQPSKMCQDRVCGLCGQMNDNLFDDMLGPKKCVYTDADLFVLSWAVPTCFICNAWDLMNLKAPVFKYQETCKRMEFKTVAEHGVQVMEPCTDWFYETRSAGEFMCTAQSPSPMCLPGCKSLSTRPTEGTSGKCASGDVPIAELAAGPLAGPWTFRTSAFRPADTSCNEFDVSYSL</sequence>
<dbReference type="InterPro" id="IPR001747">
    <property type="entry name" value="Vitellogenin_N"/>
</dbReference>
<keyword evidence="4" id="KW-0325">Glycoprotein</keyword>
<dbReference type="InterPro" id="IPR001846">
    <property type="entry name" value="VWF_type-D"/>
</dbReference>
<evidence type="ECO:0000256" key="4">
    <source>
        <dbReference type="ARBA" id="ARBA00023180"/>
    </source>
</evidence>
<comment type="caution">
    <text evidence="5">Lacks conserved residue(s) required for the propagation of feature annotation.</text>
</comment>
<dbReference type="InterPro" id="IPR011030">
    <property type="entry name" value="Lipovitellin_superhlx_dom"/>
</dbReference>
<organism evidence="8 9">
    <name type="scientific">Meganyctiphanes norvegica</name>
    <name type="common">Northern krill</name>
    <name type="synonym">Thysanopoda norvegica</name>
    <dbReference type="NCBI Taxonomy" id="48144"/>
    <lineage>
        <taxon>Eukaryota</taxon>
        <taxon>Metazoa</taxon>
        <taxon>Ecdysozoa</taxon>
        <taxon>Arthropoda</taxon>
        <taxon>Crustacea</taxon>
        <taxon>Multicrustacea</taxon>
        <taxon>Malacostraca</taxon>
        <taxon>Eumalacostraca</taxon>
        <taxon>Eucarida</taxon>
        <taxon>Euphausiacea</taxon>
        <taxon>Euphausiidae</taxon>
        <taxon>Meganyctiphanes</taxon>
    </lineage>
</organism>
<evidence type="ECO:0000256" key="3">
    <source>
        <dbReference type="ARBA" id="ARBA00023157"/>
    </source>
</evidence>
<evidence type="ECO:0000259" key="7">
    <source>
        <dbReference type="PROSITE" id="PS51233"/>
    </source>
</evidence>
<feature type="domain" description="VWFD" evidence="7">
    <location>
        <begin position="1609"/>
        <end position="1776"/>
    </location>
</feature>
<name>A0AAV2PKE9_MEGNR</name>
<dbReference type="EMBL" id="CAXKWB010000340">
    <property type="protein sequence ID" value="CAL4060370.1"/>
    <property type="molecule type" value="Genomic_DNA"/>
</dbReference>
<dbReference type="Pfam" id="PF01347">
    <property type="entry name" value="Vitellogenin_N"/>
    <property type="match status" value="1"/>
</dbReference>
<dbReference type="InterPro" id="IPR015816">
    <property type="entry name" value="Vitellinogen_b-sht_N"/>
</dbReference>
<accession>A0AAV2PKE9</accession>
<dbReference type="InterPro" id="IPR015819">
    <property type="entry name" value="Lipid_transp_b-sht_shell"/>
</dbReference>
<evidence type="ECO:0000256" key="5">
    <source>
        <dbReference type="PROSITE-ProRule" id="PRU00557"/>
    </source>
</evidence>
<proteinExistence type="predicted"/>
<gene>
    <name evidence="8" type="ORF">MNOR_LOCUS1298</name>
</gene>
<dbReference type="SUPFAM" id="SSF48431">
    <property type="entry name" value="Lipovitellin-phosvitin complex, superhelical domain"/>
    <property type="match status" value="1"/>
</dbReference>
<feature type="domain" description="Vitellogenin" evidence="6">
    <location>
        <begin position="25"/>
        <end position="753"/>
    </location>
</feature>
<dbReference type="PROSITE" id="PS51211">
    <property type="entry name" value="VITELLOGENIN"/>
    <property type="match status" value="1"/>
</dbReference>
<keyword evidence="1" id="KW-0732">Signal</keyword>
<evidence type="ECO:0000259" key="6">
    <source>
        <dbReference type="PROSITE" id="PS51211"/>
    </source>
</evidence>
<dbReference type="Pfam" id="PF00094">
    <property type="entry name" value="VWD"/>
    <property type="match status" value="1"/>
</dbReference>